<keyword evidence="2" id="KW-0456">Lyase</keyword>
<proteinExistence type="predicted"/>
<dbReference type="InterPro" id="IPR029068">
    <property type="entry name" value="Glyas_Bleomycin-R_OHBP_Dase"/>
</dbReference>
<protein>
    <submittedName>
        <fullName evidence="2">Catechol 2,3-dioxygenase-like lactoylglutathione lyase family enzyme</fullName>
    </submittedName>
</protein>
<gene>
    <name evidence="2" type="ORF">HDF16_006265</name>
</gene>
<reference evidence="2 3" key="1">
    <citation type="submission" date="2020-08" db="EMBL/GenBank/DDBJ databases">
        <title>Genomic Encyclopedia of Type Strains, Phase IV (KMG-V): Genome sequencing to study the core and pangenomes of soil and plant-associated prokaryotes.</title>
        <authorList>
            <person name="Whitman W."/>
        </authorList>
    </citation>
    <scope>NUCLEOTIDE SEQUENCE [LARGE SCALE GENOMIC DNA]</scope>
    <source>
        <strain evidence="2 3">M8UP14</strain>
    </source>
</reference>
<dbReference type="Pfam" id="PF00903">
    <property type="entry name" value="Glyoxalase"/>
    <property type="match status" value="1"/>
</dbReference>
<evidence type="ECO:0000313" key="2">
    <source>
        <dbReference type="EMBL" id="MBB5061529.1"/>
    </source>
</evidence>
<dbReference type="EMBL" id="JACHIP010000051">
    <property type="protein sequence ID" value="MBB5061529.1"/>
    <property type="molecule type" value="Genomic_DNA"/>
</dbReference>
<dbReference type="Gene3D" id="3.10.180.10">
    <property type="entry name" value="2,3-Dihydroxybiphenyl 1,2-Dioxygenase, domain 1"/>
    <property type="match status" value="1"/>
</dbReference>
<dbReference type="PROSITE" id="PS51819">
    <property type="entry name" value="VOC"/>
    <property type="match status" value="1"/>
</dbReference>
<keyword evidence="3" id="KW-1185">Reference proteome</keyword>
<evidence type="ECO:0000313" key="3">
    <source>
        <dbReference type="Proteomes" id="UP000540989"/>
    </source>
</evidence>
<dbReference type="RefSeq" id="WP_184224442.1">
    <property type="nucleotide sequence ID" value="NZ_JACHIP010000051.1"/>
</dbReference>
<dbReference type="Proteomes" id="UP000540989">
    <property type="component" value="Unassembled WGS sequence"/>
</dbReference>
<dbReference type="GO" id="GO:0051213">
    <property type="term" value="F:dioxygenase activity"/>
    <property type="evidence" value="ECO:0007669"/>
    <property type="project" value="UniProtKB-KW"/>
</dbReference>
<sequence>MNIVRTIPDVRSLNMPASRAFYEGVLGFNVAMEHDGMMILASATQPKQQVSVNADAADAKPLPPGFAIDVGFPESVSEIHQRGVSQGVTIIEPLEDKPIGIRRFSVLDPNGTRVTIVAHLNPADQPPR</sequence>
<dbReference type="GO" id="GO:0016829">
    <property type="term" value="F:lyase activity"/>
    <property type="evidence" value="ECO:0007669"/>
    <property type="project" value="UniProtKB-KW"/>
</dbReference>
<dbReference type="InterPro" id="IPR037523">
    <property type="entry name" value="VOC_core"/>
</dbReference>
<keyword evidence="2" id="KW-0560">Oxidoreductase</keyword>
<dbReference type="InterPro" id="IPR004360">
    <property type="entry name" value="Glyas_Fos-R_dOase_dom"/>
</dbReference>
<organism evidence="2 3">
    <name type="scientific">Granulicella aggregans</name>
    <dbReference type="NCBI Taxonomy" id="474949"/>
    <lineage>
        <taxon>Bacteria</taxon>
        <taxon>Pseudomonadati</taxon>
        <taxon>Acidobacteriota</taxon>
        <taxon>Terriglobia</taxon>
        <taxon>Terriglobales</taxon>
        <taxon>Acidobacteriaceae</taxon>
        <taxon>Granulicella</taxon>
    </lineage>
</organism>
<dbReference type="SUPFAM" id="SSF54593">
    <property type="entry name" value="Glyoxalase/Bleomycin resistance protein/Dihydroxybiphenyl dioxygenase"/>
    <property type="match status" value="1"/>
</dbReference>
<dbReference type="AlphaFoldDB" id="A0A7W7ZL30"/>
<comment type="caution">
    <text evidence="2">The sequence shown here is derived from an EMBL/GenBank/DDBJ whole genome shotgun (WGS) entry which is preliminary data.</text>
</comment>
<evidence type="ECO:0000259" key="1">
    <source>
        <dbReference type="PROSITE" id="PS51819"/>
    </source>
</evidence>
<feature type="domain" description="VOC" evidence="1">
    <location>
        <begin position="1"/>
        <end position="119"/>
    </location>
</feature>
<name>A0A7W7ZL30_9BACT</name>
<accession>A0A7W7ZL30</accession>
<keyword evidence="2" id="KW-0223">Dioxygenase</keyword>